<proteinExistence type="predicted"/>
<dbReference type="PATRIC" id="fig|1379910.4.peg.1892"/>
<accession>A0A0H4VP72</accession>
<dbReference type="OrthoDB" id="894364at2"/>
<reference evidence="1 2" key="1">
    <citation type="submission" date="2015-01" db="EMBL/GenBank/DDBJ databases">
        <title>Rufibacter sp./DG31D/ whole genome sequencing.</title>
        <authorList>
            <person name="Kim M.K."/>
            <person name="Srinivasan S."/>
            <person name="Lee J.-J."/>
        </authorList>
    </citation>
    <scope>NUCLEOTIDE SEQUENCE [LARGE SCALE GENOMIC DNA]</scope>
    <source>
        <strain evidence="1 2">DG31D</strain>
    </source>
</reference>
<dbReference type="RefSeq" id="WP_048920608.1">
    <property type="nucleotide sequence ID" value="NZ_CP010777.1"/>
</dbReference>
<organism evidence="1 2">
    <name type="scientific">Rufibacter radiotolerans</name>
    <dbReference type="NCBI Taxonomy" id="1379910"/>
    <lineage>
        <taxon>Bacteria</taxon>
        <taxon>Pseudomonadati</taxon>
        <taxon>Bacteroidota</taxon>
        <taxon>Cytophagia</taxon>
        <taxon>Cytophagales</taxon>
        <taxon>Hymenobacteraceae</taxon>
        <taxon>Rufibacter</taxon>
    </lineage>
</organism>
<name>A0A0H4VP72_9BACT</name>
<dbReference type="STRING" id="1379910.TH63_08700"/>
<gene>
    <name evidence="1" type="ORF">TH63_08700</name>
</gene>
<protein>
    <submittedName>
        <fullName evidence="1">Uncharacterized protein</fullName>
    </submittedName>
</protein>
<dbReference type="KEGG" id="ruf:TH63_08700"/>
<dbReference type="Proteomes" id="UP000036458">
    <property type="component" value="Chromosome"/>
</dbReference>
<dbReference type="EMBL" id="CP010777">
    <property type="protein sequence ID" value="AKQ45712.1"/>
    <property type="molecule type" value="Genomic_DNA"/>
</dbReference>
<evidence type="ECO:0000313" key="1">
    <source>
        <dbReference type="EMBL" id="AKQ45712.1"/>
    </source>
</evidence>
<dbReference type="AlphaFoldDB" id="A0A0H4VP72"/>
<sequence>MMMKVSGKGLISAAVRQQFPQISFSSVLKKPGGQTSLLAFVQQEKVNTSSSGNKIEFKTPLADGFILDGYYLGTFEFDSLTGHPGIRY</sequence>
<evidence type="ECO:0000313" key="2">
    <source>
        <dbReference type="Proteomes" id="UP000036458"/>
    </source>
</evidence>
<keyword evidence="2" id="KW-1185">Reference proteome</keyword>